<evidence type="ECO:0000313" key="3">
    <source>
        <dbReference type="Proteomes" id="UP000053464"/>
    </source>
</evidence>
<evidence type="ECO:0000259" key="1">
    <source>
        <dbReference type="Pfam" id="PF01261"/>
    </source>
</evidence>
<organism evidence="2 3">
    <name type="scientific">Aurantiacibacter luteus</name>
    <dbReference type="NCBI Taxonomy" id="1581420"/>
    <lineage>
        <taxon>Bacteria</taxon>
        <taxon>Pseudomonadati</taxon>
        <taxon>Pseudomonadota</taxon>
        <taxon>Alphaproteobacteria</taxon>
        <taxon>Sphingomonadales</taxon>
        <taxon>Erythrobacteraceae</taxon>
        <taxon>Aurantiacibacter</taxon>
    </lineage>
</organism>
<dbReference type="SUPFAM" id="SSF51658">
    <property type="entry name" value="Xylose isomerase-like"/>
    <property type="match status" value="1"/>
</dbReference>
<dbReference type="Pfam" id="PF01261">
    <property type="entry name" value="AP_endonuc_2"/>
    <property type="match status" value="1"/>
</dbReference>
<dbReference type="PANTHER" id="PTHR12110:SF41">
    <property type="entry name" value="INOSOSE DEHYDRATASE"/>
    <property type="match status" value="1"/>
</dbReference>
<accession>A0A0G9MZ21</accession>
<gene>
    <name evidence="2" type="ORF">AAW00_01810</name>
</gene>
<dbReference type="PATRIC" id="fig|1581420.6.peg.363"/>
<dbReference type="InterPro" id="IPR050312">
    <property type="entry name" value="IolE/XylAMocC-like"/>
</dbReference>
<dbReference type="InterPro" id="IPR013022">
    <property type="entry name" value="Xyl_isomerase-like_TIM-brl"/>
</dbReference>
<dbReference type="InterPro" id="IPR036237">
    <property type="entry name" value="Xyl_isomerase-like_sf"/>
</dbReference>
<evidence type="ECO:0000313" key="2">
    <source>
        <dbReference type="EMBL" id="KLE36022.1"/>
    </source>
</evidence>
<sequence>MALSACQTVPAQISDPVGVQLYTVRADMDRDPVATLRRVAALGFDEVEYYRTYGDRSAALCRETRALGLEVAAVHVPWELLRDDPERAIAEARAMCADTIMLAWLPPEERRTLAQWRGWIARMNAVAAIARAEGMAFAYHAHDFEFAPVEGQRPIDLLMADLDPAIGFELDTYWVARGGEDPVAFYRAHAGRVTHFHLKDMAADGAMADVGAGTLDFAALRRAVGDRPVHWLVERDDAPDPWASLASSLPAAARTFGR</sequence>
<dbReference type="AlphaFoldDB" id="A0A0G9MZ21"/>
<dbReference type="STRING" id="1581420.AAW00_01810"/>
<dbReference type="Proteomes" id="UP000053464">
    <property type="component" value="Unassembled WGS sequence"/>
</dbReference>
<protein>
    <recommendedName>
        <fullName evidence="1">Xylose isomerase-like TIM barrel domain-containing protein</fullName>
    </recommendedName>
</protein>
<keyword evidence="3" id="KW-1185">Reference proteome</keyword>
<comment type="caution">
    <text evidence="2">The sequence shown here is derived from an EMBL/GenBank/DDBJ whole genome shotgun (WGS) entry which is preliminary data.</text>
</comment>
<name>A0A0G9MZ21_9SPHN</name>
<dbReference type="PANTHER" id="PTHR12110">
    <property type="entry name" value="HYDROXYPYRUVATE ISOMERASE"/>
    <property type="match status" value="1"/>
</dbReference>
<feature type="domain" description="Xylose isomerase-like TIM barrel" evidence="1">
    <location>
        <begin position="36"/>
        <end position="228"/>
    </location>
</feature>
<dbReference type="Gene3D" id="3.20.20.150">
    <property type="entry name" value="Divalent-metal-dependent TIM barrel enzymes"/>
    <property type="match status" value="1"/>
</dbReference>
<dbReference type="EMBL" id="LBHB01000001">
    <property type="protein sequence ID" value="KLE36022.1"/>
    <property type="molecule type" value="Genomic_DNA"/>
</dbReference>
<proteinExistence type="predicted"/>
<reference evidence="2 3" key="1">
    <citation type="submission" date="2015-04" db="EMBL/GenBank/DDBJ databases">
        <title>The draft genome sequence of Erythrobacter luteus KA37.</title>
        <authorList>
            <person name="Zhuang L."/>
            <person name="Liu Y."/>
            <person name="Shao Z."/>
        </authorList>
    </citation>
    <scope>NUCLEOTIDE SEQUENCE [LARGE SCALE GENOMIC DNA]</scope>
    <source>
        <strain evidence="2 3">KA37</strain>
    </source>
</reference>